<protein>
    <submittedName>
        <fullName evidence="1">Uncharacterized protein</fullName>
    </submittedName>
</protein>
<keyword evidence="2" id="KW-1185">Reference proteome</keyword>
<dbReference type="Pfam" id="PF19794">
    <property type="entry name" value="DUF6278"/>
    <property type="match status" value="1"/>
</dbReference>
<organism evidence="1 2">
    <name type="scientific">Hoyosella altamirensis</name>
    <dbReference type="NCBI Taxonomy" id="616997"/>
    <lineage>
        <taxon>Bacteria</taxon>
        <taxon>Bacillati</taxon>
        <taxon>Actinomycetota</taxon>
        <taxon>Actinomycetes</taxon>
        <taxon>Mycobacteriales</taxon>
        <taxon>Hoyosellaceae</taxon>
        <taxon>Hoyosella</taxon>
    </lineage>
</organism>
<dbReference type="RefSeq" id="WP_183377555.1">
    <property type="nucleotide sequence ID" value="NZ_BDDI01000006.1"/>
</dbReference>
<evidence type="ECO:0000313" key="1">
    <source>
        <dbReference type="EMBL" id="MBB3038169.1"/>
    </source>
</evidence>
<dbReference type="AlphaFoldDB" id="A0A839RPC9"/>
<accession>A0A839RPC9</accession>
<comment type="caution">
    <text evidence="1">The sequence shown here is derived from an EMBL/GenBank/DDBJ whole genome shotgun (WGS) entry which is preliminary data.</text>
</comment>
<dbReference type="InterPro" id="IPR046245">
    <property type="entry name" value="DUF6278"/>
</dbReference>
<reference evidence="1 2" key="1">
    <citation type="submission" date="2020-08" db="EMBL/GenBank/DDBJ databases">
        <title>Sequencing the genomes of 1000 actinobacteria strains.</title>
        <authorList>
            <person name="Klenk H.-P."/>
        </authorList>
    </citation>
    <scope>NUCLEOTIDE SEQUENCE [LARGE SCALE GENOMIC DNA]</scope>
    <source>
        <strain evidence="1 2">DSM 45258</strain>
    </source>
</reference>
<name>A0A839RPC9_9ACTN</name>
<dbReference type="Proteomes" id="UP000567922">
    <property type="component" value="Unassembled WGS sequence"/>
</dbReference>
<gene>
    <name evidence="1" type="ORF">FHU29_002618</name>
</gene>
<dbReference type="EMBL" id="JACHWS010000002">
    <property type="protein sequence ID" value="MBB3038169.1"/>
    <property type="molecule type" value="Genomic_DNA"/>
</dbReference>
<proteinExistence type="predicted"/>
<sequence length="175" mass="19609">MKRPRRAAWAEMLDMMLPTALSSRLPRFVQRLLRIGPRHGIARGLAVYGRPGTRDGSIGAATALLQPRELTQWLADRNEPHGNTRDALAAIERRLDEAQADEQLSHMLGSEIALLLGQVLIATIDGARWAVWPNGHPVIRISRTDLDVTEISDAYLHQHGNPPTTIVDHYQTHRR</sequence>
<evidence type="ECO:0000313" key="2">
    <source>
        <dbReference type="Proteomes" id="UP000567922"/>
    </source>
</evidence>